<dbReference type="CDD" id="cd00038">
    <property type="entry name" value="CAP_ED"/>
    <property type="match status" value="1"/>
</dbReference>
<evidence type="ECO:0000313" key="7">
    <source>
        <dbReference type="Proteomes" id="UP000230557"/>
    </source>
</evidence>
<dbReference type="Pfam" id="PF00027">
    <property type="entry name" value="cNMP_binding"/>
    <property type="match status" value="1"/>
</dbReference>
<comment type="caution">
    <text evidence="6">The sequence shown here is derived from an EMBL/GenBank/DDBJ whole genome shotgun (WGS) entry which is preliminary data.</text>
</comment>
<dbReference type="PROSITE" id="PS50042">
    <property type="entry name" value="CNMP_BINDING_3"/>
    <property type="match status" value="1"/>
</dbReference>
<dbReference type="Gene3D" id="2.60.120.10">
    <property type="entry name" value="Jelly Rolls"/>
    <property type="match status" value="1"/>
</dbReference>
<dbReference type="PANTHER" id="PTHR24567">
    <property type="entry name" value="CRP FAMILY TRANSCRIPTIONAL REGULATORY PROTEIN"/>
    <property type="match status" value="1"/>
</dbReference>
<protein>
    <recommendedName>
        <fullName evidence="8">Crp/Fnr family transcriptional regulator</fullName>
    </recommendedName>
</protein>
<dbReference type="PRINTS" id="PR00034">
    <property type="entry name" value="HTHCRP"/>
</dbReference>
<sequence length="242" mass="27605">MDNDLQKRFRAFELFKHLSDQDIVDFERICVTRKFNKGTTIYVPGEKRDRVFLVISGEVKVYQISNGKKITIDAHREGGLFGDLSFAHKPFDAKPTNYAEALSDVSVCAISSYDLTDYLKSHTRLALGLLVNMRNRLHMAESKIRDLALFSADIRIINELIRHSLKHGNDQGDYFEIPERLTHQEVSEMTGLARETVSKVLAGLTKSGMIELSDDKFFKLNKKKIIEDCIDCIKVAKLDIFS</sequence>
<dbReference type="SUPFAM" id="SSF46785">
    <property type="entry name" value="Winged helix' DNA-binding domain"/>
    <property type="match status" value="1"/>
</dbReference>
<dbReference type="SMART" id="SM00100">
    <property type="entry name" value="cNMP"/>
    <property type="match status" value="1"/>
</dbReference>
<keyword evidence="3" id="KW-0804">Transcription</keyword>
<keyword evidence="1" id="KW-0805">Transcription regulation</keyword>
<dbReference type="GO" id="GO:0003700">
    <property type="term" value="F:DNA-binding transcription factor activity"/>
    <property type="evidence" value="ECO:0007669"/>
    <property type="project" value="TreeGrafter"/>
</dbReference>
<gene>
    <name evidence="6" type="ORF">COT91_01260</name>
</gene>
<feature type="domain" description="Cyclic nucleotide-binding" evidence="4">
    <location>
        <begin position="14"/>
        <end position="119"/>
    </location>
</feature>
<evidence type="ECO:0000256" key="1">
    <source>
        <dbReference type="ARBA" id="ARBA00023015"/>
    </source>
</evidence>
<dbReference type="PROSITE" id="PS51063">
    <property type="entry name" value="HTH_CRP_2"/>
    <property type="match status" value="1"/>
</dbReference>
<keyword evidence="2" id="KW-0238">DNA-binding</keyword>
<dbReference type="InterPro" id="IPR014710">
    <property type="entry name" value="RmlC-like_jellyroll"/>
</dbReference>
<feature type="domain" description="HTH crp-type" evidence="5">
    <location>
        <begin position="150"/>
        <end position="224"/>
    </location>
</feature>
<evidence type="ECO:0008006" key="8">
    <source>
        <dbReference type="Google" id="ProtNLM"/>
    </source>
</evidence>
<dbReference type="SUPFAM" id="SSF51206">
    <property type="entry name" value="cAMP-binding domain-like"/>
    <property type="match status" value="1"/>
</dbReference>
<dbReference type="SMART" id="SM00419">
    <property type="entry name" value="HTH_CRP"/>
    <property type="match status" value="1"/>
</dbReference>
<name>A0A2H0VEI7_9BACT</name>
<evidence type="ECO:0000256" key="3">
    <source>
        <dbReference type="ARBA" id="ARBA00023163"/>
    </source>
</evidence>
<dbReference type="InterPro" id="IPR012318">
    <property type="entry name" value="HTH_CRP"/>
</dbReference>
<dbReference type="InterPro" id="IPR036388">
    <property type="entry name" value="WH-like_DNA-bd_sf"/>
</dbReference>
<dbReference type="PANTHER" id="PTHR24567:SF74">
    <property type="entry name" value="HTH-TYPE TRANSCRIPTIONAL REGULATOR ARCR"/>
    <property type="match status" value="1"/>
</dbReference>
<dbReference type="InterPro" id="IPR018490">
    <property type="entry name" value="cNMP-bd_dom_sf"/>
</dbReference>
<dbReference type="InterPro" id="IPR000595">
    <property type="entry name" value="cNMP-bd_dom"/>
</dbReference>
<evidence type="ECO:0000259" key="5">
    <source>
        <dbReference type="PROSITE" id="PS51063"/>
    </source>
</evidence>
<dbReference type="GO" id="GO:0005829">
    <property type="term" value="C:cytosol"/>
    <property type="evidence" value="ECO:0007669"/>
    <property type="project" value="TreeGrafter"/>
</dbReference>
<dbReference type="Pfam" id="PF13545">
    <property type="entry name" value="HTH_Crp_2"/>
    <property type="match status" value="1"/>
</dbReference>
<reference evidence="7" key="1">
    <citation type="submission" date="2017-09" db="EMBL/GenBank/DDBJ databases">
        <title>Depth-based differentiation of microbial function through sediment-hosted aquifers and enrichment of novel symbionts in the deep terrestrial subsurface.</title>
        <authorList>
            <person name="Probst A.J."/>
            <person name="Ladd B."/>
            <person name="Jarett J.K."/>
            <person name="Geller-Mcgrath D.E."/>
            <person name="Sieber C.M.K."/>
            <person name="Emerson J.B."/>
            <person name="Anantharaman K."/>
            <person name="Thomas B.C."/>
            <person name="Malmstrom R."/>
            <person name="Stieglmeier M."/>
            <person name="Klingl A."/>
            <person name="Woyke T."/>
            <person name="Ryan C.M."/>
            <person name="Banfield J.F."/>
        </authorList>
    </citation>
    <scope>NUCLEOTIDE SEQUENCE [LARGE SCALE GENOMIC DNA]</scope>
</reference>
<dbReference type="Proteomes" id="UP000230557">
    <property type="component" value="Unassembled WGS sequence"/>
</dbReference>
<organism evidence="6 7">
    <name type="scientific">Candidatus Doudnabacteria bacterium CG10_big_fil_rev_8_21_14_0_10_41_10</name>
    <dbReference type="NCBI Taxonomy" id="1974551"/>
    <lineage>
        <taxon>Bacteria</taxon>
        <taxon>Candidatus Doudnaibacteriota</taxon>
    </lineage>
</organism>
<dbReference type="GO" id="GO:0003677">
    <property type="term" value="F:DNA binding"/>
    <property type="evidence" value="ECO:0007669"/>
    <property type="project" value="UniProtKB-KW"/>
</dbReference>
<evidence type="ECO:0000256" key="2">
    <source>
        <dbReference type="ARBA" id="ARBA00023125"/>
    </source>
</evidence>
<dbReference type="EMBL" id="PFAJ01000015">
    <property type="protein sequence ID" value="PIR97501.1"/>
    <property type="molecule type" value="Genomic_DNA"/>
</dbReference>
<dbReference type="InterPro" id="IPR050397">
    <property type="entry name" value="Env_Response_Regulators"/>
</dbReference>
<dbReference type="InterPro" id="IPR036390">
    <property type="entry name" value="WH_DNA-bd_sf"/>
</dbReference>
<dbReference type="AlphaFoldDB" id="A0A2H0VEI7"/>
<proteinExistence type="predicted"/>
<accession>A0A2H0VEI7</accession>
<evidence type="ECO:0000313" key="6">
    <source>
        <dbReference type="EMBL" id="PIR97501.1"/>
    </source>
</evidence>
<dbReference type="Gene3D" id="1.10.10.10">
    <property type="entry name" value="Winged helix-like DNA-binding domain superfamily/Winged helix DNA-binding domain"/>
    <property type="match status" value="1"/>
</dbReference>
<evidence type="ECO:0000259" key="4">
    <source>
        <dbReference type="PROSITE" id="PS50042"/>
    </source>
</evidence>